<sequence length="393" mass="45347">MTTTKNNDLLNDLLDHPFDQLTPSLNESANQSGLDFYDQLPEERQKQAQALASKIDEKHADSIVSYGSQAQKQLSEFSHQMINDVKSKDLGDIGSTLRELMTKLETTDPKELSTPQTKNPLVRWFKKQKASFYELNAKYQQVGYQIDAISESLSKQKNQLLADNHQLEDLYQQNFQYFEALNVFIAAAQLKLKKLQQEDLPKRYEQAQETQNQMTIQEVNDLKQFINRLEKRIYDLQLSRQVTIQQAPQIRMIQNTNQNLAEKIQSSINTAIPLWKNQIAIQLSLHRQQDALEAQTAVTNTTNDLLRKNADMLEQSTLEAARQNERGVVDIETLEHTQEKLMHTIEETLAIQQEGRLKRAEAEKTMLQMENDLKHKLLKPDDNSTNHSPNSMK</sequence>
<reference evidence="6" key="1">
    <citation type="submission" date="2017-04" db="EMBL/GenBank/DDBJ databases">
        <authorList>
            <person name="Varghese N."/>
            <person name="Submissions S."/>
        </authorList>
    </citation>
    <scope>NUCLEOTIDE SEQUENCE [LARGE SCALE GENOMIC DNA]</scope>
    <source>
        <strain evidence="6">DSM 21500</strain>
    </source>
</reference>
<evidence type="ECO:0000313" key="6">
    <source>
        <dbReference type="Proteomes" id="UP000243884"/>
    </source>
</evidence>
<accession>A0A1W1YKU2</accession>
<dbReference type="OrthoDB" id="9768858at2"/>
<evidence type="ECO:0000313" key="5">
    <source>
        <dbReference type="EMBL" id="SMC36850.1"/>
    </source>
</evidence>
<dbReference type="Proteomes" id="UP000243884">
    <property type="component" value="Unassembled WGS sequence"/>
</dbReference>
<organism evidence="5 6">
    <name type="scientific">Aerococcus suis</name>
    <dbReference type="NCBI Taxonomy" id="371602"/>
    <lineage>
        <taxon>Bacteria</taxon>
        <taxon>Bacillati</taxon>
        <taxon>Bacillota</taxon>
        <taxon>Bacilli</taxon>
        <taxon>Lactobacillales</taxon>
        <taxon>Aerococcaceae</taxon>
        <taxon>Aerococcus</taxon>
    </lineage>
</organism>
<dbReference type="InterPro" id="IPR008863">
    <property type="entry name" value="Toxic_anion-R_TelA"/>
</dbReference>
<feature type="coiled-coil region" evidence="3">
    <location>
        <begin position="150"/>
        <end position="232"/>
    </location>
</feature>
<dbReference type="EMBL" id="FWXK01000003">
    <property type="protein sequence ID" value="SMC36850.1"/>
    <property type="molecule type" value="Genomic_DNA"/>
</dbReference>
<feature type="compositionally biased region" description="Basic and acidic residues" evidence="4">
    <location>
        <begin position="373"/>
        <end position="384"/>
    </location>
</feature>
<feature type="region of interest" description="Disordered" evidence="4">
    <location>
        <begin position="373"/>
        <end position="393"/>
    </location>
</feature>
<evidence type="ECO:0000256" key="1">
    <source>
        <dbReference type="ARBA" id="ARBA00005541"/>
    </source>
</evidence>
<protein>
    <submittedName>
        <fullName evidence="5">Uncharacterized conserved protein YaaN involved in tellurite resistance</fullName>
    </submittedName>
</protein>
<proteinExistence type="inferred from homology"/>
<name>A0A1W1YKU2_9LACT</name>
<evidence type="ECO:0000256" key="4">
    <source>
        <dbReference type="SAM" id="MobiDB-lite"/>
    </source>
</evidence>
<comment type="similarity">
    <text evidence="1 2">Belongs to the TelA family.</text>
</comment>
<dbReference type="STRING" id="371602.SAMN04487984_0782"/>
<dbReference type="PANTHER" id="PTHR38432:SF1">
    <property type="entry name" value="TELA-LIKE PROTEIN SAOUHSC_01408"/>
    <property type="match status" value="1"/>
</dbReference>
<dbReference type="PANTHER" id="PTHR38432">
    <property type="entry name" value="TELA-LIKE PROTEIN SAOUHSC_01408"/>
    <property type="match status" value="1"/>
</dbReference>
<dbReference type="PIRSF" id="PIRSF026508">
    <property type="entry name" value="TelA"/>
    <property type="match status" value="1"/>
</dbReference>
<dbReference type="AlphaFoldDB" id="A0A1W1YKU2"/>
<evidence type="ECO:0000256" key="2">
    <source>
        <dbReference type="PIRNR" id="PIRNR026508"/>
    </source>
</evidence>
<gene>
    <name evidence="5" type="ORF">SAMN04487984_0782</name>
</gene>
<evidence type="ECO:0000256" key="3">
    <source>
        <dbReference type="SAM" id="Coils"/>
    </source>
</evidence>
<keyword evidence="6" id="KW-1185">Reference proteome</keyword>
<dbReference type="Pfam" id="PF05816">
    <property type="entry name" value="TelA"/>
    <property type="match status" value="1"/>
</dbReference>
<dbReference type="RefSeq" id="WP_084098792.1">
    <property type="nucleotide sequence ID" value="NZ_FWXK01000003.1"/>
</dbReference>
<keyword evidence="3" id="KW-0175">Coiled coil</keyword>